<feature type="region of interest" description="Disordered" evidence="2">
    <location>
        <begin position="688"/>
        <end position="768"/>
    </location>
</feature>
<name>A0A7S0KGL0_9CHLO</name>
<dbReference type="GO" id="GO:0031123">
    <property type="term" value="P:RNA 3'-end processing"/>
    <property type="evidence" value="ECO:0007669"/>
    <property type="project" value="TreeGrafter"/>
</dbReference>
<evidence type="ECO:0000313" key="4">
    <source>
        <dbReference type="EMBL" id="CAD8579436.1"/>
    </source>
</evidence>
<dbReference type="InterPro" id="IPR054708">
    <property type="entry name" value="MTPAP-like_central"/>
</dbReference>
<dbReference type="AlphaFoldDB" id="A0A7S0KGL0"/>
<dbReference type="PANTHER" id="PTHR12271">
    <property type="entry name" value="POLY A POLYMERASE CID PAP -RELATED"/>
    <property type="match status" value="1"/>
</dbReference>
<dbReference type="Gene3D" id="1.10.1410.10">
    <property type="match status" value="1"/>
</dbReference>
<dbReference type="CDD" id="cd05402">
    <property type="entry name" value="NT_PAP_TUTase"/>
    <property type="match status" value="1"/>
</dbReference>
<accession>A0A7S0KGL0</accession>
<reference evidence="4" key="1">
    <citation type="submission" date="2021-01" db="EMBL/GenBank/DDBJ databases">
        <authorList>
            <person name="Corre E."/>
            <person name="Pelletier E."/>
            <person name="Niang G."/>
            <person name="Scheremetjew M."/>
            <person name="Finn R."/>
            <person name="Kale V."/>
            <person name="Holt S."/>
            <person name="Cochrane G."/>
            <person name="Meng A."/>
            <person name="Brown T."/>
            <person name="Cohen L."/>
        </authorList>
    </citation>
    <scope>NUCLEOTIDE SEQUENCE</scope>
    <source>
        <strain evidence="4">Clade-D-RCC2572</strain>
    </source>
</reference>
<proteinExistence type="predicted"/>
<dbReference type="SUPFAM" id="SSF81631">
    <property type="entry name" value="PAP/OAS1 substrate-binding domain"/>
    <property type="match status" value="1"/>
</dbReference>
<evidence type="ECO:0000259" key="3">
    <source>
        <dbReference type="Pfam" id="PF22600"/>
    </source>
</evidence>
<protein>
    <recommendedName>
        <fullName evidence="3">Poly(A) RNA polymerase mitochondrial-like central palm domain-containing protein</fullName>
    </recommendedName>
</protein>
<gene>
    <name evidence="4" type="ORF">OMED0929_LOCUS2261</name>
</gene>
<feature type="compositionally biased region" description="Pro residues" evidence="2">
    <location>
        <begin position="615"/>
        <end position="629"/>
    </location>
</feature>
<evidence type="ECO:0000256" key="2">
    <source>
        <dbReference type="SAM" id="MobiDB-lite"/>
    </source>
</evidence>
<feature type="compositionally biased region" description="Acidic residues" evidence="2">
    <location>
        <begin position="8"/>
        <end position="31"/>
    </location>
</feature>
<dbReference type="Pfam" id="PF22600">
    <property type="entry name" value="MTPAP-like_central"/>
    <property type="match status" value="1"/>
</dbReference>
<dbReference type="InterPro" id="IPR043519">
    <property type="entry name" value="NT_sf"/>
</dbReference>
<dbReference type="GO" id="GO:0016779">
    <property type="term" value="F:nucleotidyltransferase activity"/>
    <property type="evidence" value="ECO:0007669"/>
    <property type="project" value="TreeGrafter"/>
</dbReference>
<feature type="compositionally biased region" description="Basic residues" evidence="2">
    <location>
        <begin position="169"/>
        <end position="187"/>
    </location>
</feature>
<keyword evidence="1" id="KW-0175">Coiled coil</keyword>
<feature type="domain" description="Poly(A) RNA polymerase mitochondrial-like central palm" evidence="3">
    <location>
        <begin position="88"/>
        <end position="241"/>
    </location>
</feature>
<dbReference type="EMBL" id="HBEW01002749">
    <property type="protein sequence ID" value="CAD8579436.1"/>
    <property type="molecule type" value="Transcribed_RNA"/>
</dbReference>
<evidence type="ECO:0000256" key="1">
    <source>
        <dbReference type="SAM" id="Coils"/>
    </source>
</evidence>
<organism evidence="4">
    <name type="scientific">Ostreococcus mediterraneus</name>
    <dbReference type="NCBI Taxonomy" id="1486918"/>
    <lineage>
        <taxon>Eukaryota</taxon>
        <taxon>Viridiplantae</taxon>
        <taxon>Chlorophyta</taxon>
        <taxon>Mamiellophyceae</taxon>
        <taxon>Mamiellales</taxon>
        <taxon>Bathycoccaceae</taxon>
        <taxon>Ostreococcus</taxon>
    </lineage>
</organism>
<feature type="region of interest" description="Disordered" evidence="2">
    <location>
        <begin position="163"/>
        <end position="187"/>
    </location>
</feature>
<feature type="compositionally biased region" description="Pro residues" evidence="2">
    <location>
        <begin position="743"/>
        <end position="752"/>
    </location>
</feature>
<feature type="compositionally biased region" description="Basic and acidic residues" evidence="2">
    <location>
        <begin position="32"/>
        <end position="49"/>
    </location>
</feature>
<feature type="region of interest" description="Disordered" evidence="2">
    <location>
        <begin position="1"/>
        <end position="49"/>
    </location>
</feature>
<feature type="coiled-coil region" evidence="1">
    <location>
        <begin position="530"/>
        <end position="557"/>
    </location>
</feature>
<dbReference type="PANTHER" id="PTHR12271:SF134">
    <property type="entry name" value="NUCLEOTIDYLTRANSFERASE FAMILY PROTEIN"/>
    <property type="match status" value="1"/>
</dbReference>
<dbReference type="Gene3D" id="3.30.460.10">
    <property type="entry name" value="Beta Polymerase, domain 2"/>
    <property type="match status" value="1"/>
</dbReference>
<sequence>MMRANAGGDDDDDGSDDDHFDDHFDDEDDADREPREYVSPREVLERADAATRAADAFVTTRADGAFPESSADADVAGTRPSPEAMAKLDKELHRIVDGLKTSPQDDAKRQGLMSKFKSMISTRFEGVRVAPFGSYVSAFHSAGSDIDISLQIDKDGPWYDEREEAQAKRSQRGGVRARRQQRQGKSKRAQLLRKVASELRYRNYRDVQLISKARVPLIKFKDPQTGVACDVCIENDGVYKSAVLGLVADLDQRYRDLVFLIKLWAKHYDVNNAMEGSFNSYSLCLLVMHHLQRRKIPILPPTMLLTLPRPDLVESETRELAEHVANTDEQFDTWKVSKARVVSDASRDIAAVKYRAEKYIGYGRDNKDTLAELFVSFFAQLRAVKDLFKNGLNASTYHGRFIVHSSWQAFKYPLGVEDPFAAGDNVARAVQSRTRDYVLNAFPAACAELSKMLHAQDNVQFMRSLLSLLGEKAVLPDVLARLRPPLPVIPPGLRPPPTGMQPPPPGSANALMELLAQQVPPPGASAGDLLVMLTKQRQQAEAAQRAALNEQQMLQRQQDMMRAQQAQRLAQSQQLQDQHRTPIHVTSLFQGGAPQPPQHLHAAPPRANMVVPPGFGAPPAQPPPHPAPLPTLSFNGGLGGGIFSSIASGGGGLFGTSPAPPPNGAVVDEITQHFATNMSIMSEFGSAQTPAAGRFPTDFPPTSAMTPNGAGATPMPHHPPPTTTTTTAATMAPPPRRRLVPGPADPPAPPPLQRARSGVAIPKPRPRQ</sequence>
<feature type="region of interest" description="Disordered" evidence="2">
    <location>
        <begin position="612"/>
        <end position="631"/>
    </location>
</feature>
<dbReference type="SUPFAM" id="SSF81301">
    <property type="entry name" value="Nucleotidyltransferase"/>
    <property type="match status" value="1"/>
</dbReference>